<dbReference type="InterPro" id="IPR003115">
    <property type="entry name" value="ParB_N"/>
</dbReference>
<dbReference type="AlphaFoldDB" id="A0A238L3T3"/>
<gene>
    <name evidence="2" type="ORF">RUA8715_03838</name>
</gene>
<sequence>MLEKRPYPLDLIYVPVKRAKTLDQQKVLTLAEDILKNGQKTPIQIRSDNKRFVLIEGLHRLEAIRALGGDTVEAYLVRARLH</sequence>
<dbReference type="EMBL" id="FXYG01000007">
    <property type="protein sequence ID" value="SMX49679.1"/>
    <property type="molecule type" value="Genomic_DNA"/>
</dbReference>
<dbReference type="Gene3D" id="3.90.1530.30">
    <property type="match status" value="1"/>
</dbReference>
<dbReference type="OrthoDB" id="9816381at2"/>
<evidence type="ECO:0000313" key="2">
    <source>
        <dbReference type="EMBL" id="SMX49679.1"/>
    </source>
</evidence>
<accession>A0A238L3T3</accession>
<organism evidence="2 3">
    <name type="scientific">Ruegeria arenilitoris</name>
    <dbReference type="NCBI Taxonomy" id="1173585"/>
    <lineage>
        <taxon>Bacteria</taxon>
        <taxon>Pseudomonadati</taxon>
        <taxon>Pseudomonadota</taxon>
        <taxon>Alphaproteobacteria</taxon>
        <taxon>Rhodobacterales</taxon>
        <taxon>Roseobacteraceae</taxon>
        <taxon>Ruegeria</taxon>
    </lineage>
</organism>
<evidence type="ECO:0000259" key="1">
    <source>
        <dbReference type="Pfam" id="PF02195"/>
    </source>
</evidence>
<dbReference type="Proteomes" id="UP000202485">
    <property type="component" value="Unassembled WGS sequence"/>
</dbReference>
<name>A0A238L3T3_9RHOB</name>
<protein>
    <submittedName>
        <fullName evidence="2">ParB-like nuclease domain protein</fullName>
    </submittedName>
</protein>
<dbReference type="InterPro" id="IPR036086">
    <property type="entry name" value="ParB/Sulfiredoxin_sf"/>
</dbReference>
<dbReference type="RefSeq" id="WP_039524390.1">
    <property type="nucleotide sequence ID" value="NZ_FXYG01000007.1"/>
</dbReference>
<evidence type="ECO:0000313" key="3">
    <source>
        <dbReference type="Proteomes" id="UP000202485"/>
    </source>
</evidence>
<dbReference type="Pfam" id="PF02195">
    <property type="entry name" value="ParB_N"/>
    <property type="match status" value="1"/>
</dbReference>
<feature type="domain" description="ParB-like N-terminal" evidence="1">
    <location>
        <begin position="15"/>
        <end position="77"/>
    </location>
</feature>
<proteinExistence type="predicted"/>
<keyword evidence="3" id="KW-1185">Reference proteome</keyword>
<reference evidence="3" key="1">
    <citation type="submission" date="2017-05" db="EMBL/GenBank/DDBJ databases">
        <authorList>
            <person name="Rodrigo-Torres L."/>
            <person name="Arahal R. D."/>
            <person name="Lucena T."/>
        </authorList>
    </citation>
    <scope>NUCLEOTIDE SEQUENCE [LARGE SCALE GENOMIC DNA]</scope>
    <source>
        <strain evidence="3">CECT 8715</strain>
    </source>
</reference>
<dbReference type="SUPFAM" id="SSF110849">
    <property type="entry name" value="ParB/Sulfiredoxin"/>
    <property type="match status" value="1"/>
</dbReference>